<feature type="domain" description="Flagellar assembly protein FliH/Type III secretion system HrpE" evidence="8">
    <location>
        <begin position="95"/>
        <end position="206"/>
    </location>
</feature>
<evidence type="ECO:0000256" key="2">
    <source>
        <dbReference type="ARBA" id="ARBA00006602"/>
    </source>
</evidence>
<evidence type="ECO:0000313" key="10">
    <source>
        <dbReference type="Proteomes" id="UP000245533"/>
    </source>
</evidence>
<evidence type="ECO:0000313" key="9">
    <source>
        <dbReference type="EMBL" id="PWN05174.1"/>
    </source>
</evidence>
<reference evidence="9 10" key="1">
    <citation type="submission" date="2018-05" db="EMBL/GenBank/DDBJ databases">
        <title>Rhodohalobacter halophilus gen. nov., sp. nov., a moderately halophilic member of the family Balneolaceae.</title>
        <authorList>
            <person name="Liu Z.-W."/>
        </authorList>
    </citation>
    <scope>NUCLEOTIDE SEQUENCE [LARGE SCALE GENOMIC DNA]</scope>
    <source>
        <strain evidence="9 10">8A47</strain>
    </source>
</reference>
<sequence length="225" mass="25428">MNLQAPMKINYEALFNSHSAAARYRKAAGDDAQDESAPHEVFTGPQVEEILQAERERLEKKWDKERAQTEKAAFERGQAEGYEQASQEFRASIAVITEALGEAETGLQRMLEEIKPHIASVAFDLAEKILDLPIENEEVKNRVAGAVEKIIDELSTHTEVVIHVSQSDYDRVSEMLKEKESDHIQLKSGSDLNPGEYRIDTPSEQIAREFKHTLASFRETFSLNL</sequence>
<dbReference type="GO" id="GO:0015031">
    <property type="term" value="P:protein transport"/>
    <property type="evidence" value="ECO:0007669"/>
    <property type="project" value="UniProtKB-KW"/>
</dbReference>
<comment type="caution">
    <text evidence="9">The sequence shown here is derived from an EMBL/GenBank/DDBJ whole genome shotgun (WGS) entry which is preliminary data.</text>
</comment>
<dbReference type="InterPro" id="IPR051472">
    <property type="entry name" value="T3SS_Stator/FliH"/>
</dbReference>
<dbReference type="GO" id="GO:0005829">
    <property type="term" value="C:cytosol"/>
    <property type="evidence" value="ECO:0007669"/>
    <property type="project" value="TreeGrafter"/>
</dbReference>
<name>A0A316TSF5_9BACT</name>
<proteinExistence type="inferred from homology"/>
<dbReference type="EMBL" id="QGGB01000011">
    <property type="protein sequence ID" value="PWN05174.1"/>
    <property type="molecule type" value="Genomic_DNA"/>
</dbReference>
<evidence type="ECO:0000256" key="6">
    <source>
        <dbReference type="ARBA" id="ARBA00022927"/>
    </source>
</evidence>
<evidence type="ECO:0000256" key="1">
    <source>
        <dbReference type="ARBA" id="ARBA00003041"/>
    </source>
</evidence>
<dbReference type="AlphaFoldDB" id="A0A316TSF5"/>
<protein>
    <recommendedName>
        <fullName evidence="3">Flagellar assembly protein FliH</fullName>
    </recommendedName>
</protein>
<dbReference type="PANTHER" id="PTHR34982">
    <property type="entry name" value="YOP PROTEINS TRANSLOCATION PROTEIN L"/>
    <property type="match status" value="1"/>
</dbReference>
<keyword evidence="4" id="KW-0813">Transport</keyword>
<accession>A0A316TSF5</accession>
<comment type="similarity">
    <text evidence="2">Belongs to the FliH family.</text>
</comment>
<evidence type="ECO:0000259" key="8">
    <source>
        <dbReference type="Pfam" id="PF02108"/>
    </source>
</evidence>
<organism evidence="9 10">
    <name type="scientific">Rhodohalobacter mucosus</name>
    <dbReference type="NCBI Taxonomy" id="2079485"/>
    <lineage>
        <taxon>Bacteria</taxon>
        <taxon>Pseudomonadati</taxon>
        <taxon>Balneolota</taxon>
        <taxon>Balneolia</taxon>
        <taxon>Balneolales</taxon>
        <taxon>Balneolaceae</taxon>
        <taxon>Rhodohalobacter</taxon>
    </lineage>
</organism>
<dbReference type="InterPro" id="IPR018035">
    <property type="entry name" value="Flagellar_FliH/T3SS_HrpE"/>
</dbReference>
<keyword evidence="10" id="KW-1185">Reference proteome</keyword>
<evidence type="ECO:0000256" key="5">
    <source>
        <dbReference type="ARBA" id="ARBA00022795"/>
    </source>
</evidence>
<dbReference type="Pfam" id="PF02108">
    <property type="entry name" value="FliH"/>
    <property type="match status" value="1"/>
</dbReference>
<dbReference type="GO" id="GO:0044781">
    <property type="term" value="P:bacterial-type flagellum organization"/>
    <property type="evidence" value="ECO:0007669"/>
    <property type="project" value="UniProtKB-KW"/>
</dbReference>
<gene>
    <name evidence="9" type="ORF">DDZ15_15735</name>
</gene>
<dbReference type="PANTHER" id="PTHR34982:SF1">
    <property type="entry name" value="FLAGELLAR ASSEMBLY PROTEIN FLIH"/>
    <property type="match status" value="1"/>
</dbReference>
<evidence type="ECO:0000256" key="3">
    <source>
        <dbReference type="ARBA" id="ARBA00016507"/>
    </source>
</evidence>
<comment type="function">
    <text evidence="1">Needed for flagellar regrowth and assembly.</text>
</comment>
<keyword evidence="6" id="KW-0653">Protein transport</keyword>
<keyword evidence="5" id="KW-1005">Bacterial flagellum biogenesis</keyword>
<evidence type="ECO:0000256" key="4">
    <source>
        <dbReference type="ARBA" id="ARBA00022448"/>
    </source>
</evidence>
<evidence type="ECO:0000256" key="7">
    <source>
        <dbReference type="ARBA" id="ARBA00023225"/>
    </source>
</evidence>
<dbReference type="RefSeq" id="WP_109648082.1">
    <property type="nucleotide sequence ID" value="NZ_QGGB01000011.1"/>
</dbReference>
<dbReference type="Proteomes" id="UP000245533">
    <property type="component" value="Unassembled WGS sequence"/>
</dbReference>
<keyword evidence="7" id="KW-1006">Bacterial flagellum protein export</keyword>